<dbReference type="Gene3D" id="3.40.50.880">
    <property type="match status" value="1"/>
</dbReference>
<keyword evidence="4 10" id="KW-0547">Nucleotide-binding</keyword>
<evidence type="ECO:0000256" key="7">
    <source>
        <dbReference type="ARBA" id="ARBA00022840"/>
    </source>
</evidence>
<dbReference type="PANTHER" id="PTHR11922">
    <property type="entry name" value="GMP SYNTHASE-RELATED"/>
    <property type="match status" value="1"/>
</dbReference>
<dbReference type="InterPro" id="IPR001674">
    <property type="entry name" value="GMP_synth_C"/>
</dbReference>
<proteinExistence type="inferred from homology"/>
<protein>
    <recommendedName>
        <fullName evidence="10">GMP synthase [glutamine-hydrolyzing]</fullName>
        <ecNumber evidence="10">6.3.5.2</ecNumber>
    </recommendedName>
    <alternativeName>
        <fullName evidence="10">GMP synthetase</fullName>
    </alternativeName>
    <alternativeName>
        <fullName evidence="10">Glutamine amidotransferase</fullName>
    </alternativeName>
</protein>
<dbReference type="InterPro" id="IPR029062">
    <property type="entry name" value="Class_I_gatase-like"/>
</dbReference>
<evidence type="ECO:0000256" key="9">
    <source>
        <dbReference type="ARBA" id="ARBA00049404"/>
    </source>
</evidence>
<dbReference type="InterPro" id="IPR004739">
    <property type="entry name" value="GMP_synth_GATase"/>
</dbReference>
<keyword evidence="5 10" id="KW-0332">GMP biosynthesis</keyword>
<dbReference type="FunFam" id="3.40.50.880:FF:000001">
    <property type="entry name" value="GMP synthase [glutamine-hydrolyzing]"/>
    <property type="match status" value="1"/>
</dbReference>
<dbReference type="Pfam" id="PF00958">
    <property type="entry name" value="GMP_synt_C"/>
    <property type="match status" value="1"/>
</dbReference>
<name>A0A7C4BCN0_9CREN</name>
<dbReference type="GO" id="GO:0003921">
    <property type="term" value="F:GMP synthase activity"/>
    <property type="evidence" value="ECO:0007669"/>
    <property type="project" value="InterPro"/>
</dbReference>
<dbReference type="InterPro" id="IPR014729">
    <property type="entry name" value="Rossmann-like_a/b/a_fold"/>
</dbReference>
<reference evidence="13" key="1">
    <citation type="journal article" date="2020" name="mSystems">
        <title>Genome- and Community-Level Interaction Insights into Carbon Utilization and Element Cycling Functions of Hydrothermarchaeota in Hydrothermal Sediment.</title>
        <authorList>
            <person name="Zhou Z."/>
            <person name="Liu Y."/>
            <person name="Xu W."/>
            <person name="Pan J."/>
            <person name="Luo Z.H."/>
            <person name="Li M."/>
        </authorList>
    </citation>
    <scope>NUCLEOTIDE SEQUENCE [LARGE SCALE GENOMIC DNA]</scope>
    <source>
        <strain evidence="13">SpSt-732</strain>
    </source>
</reference>
<dbReference type="InterPro" id="IPR017926">
    <property type="entry name" value="GATASE"/>
</dbReference>
<feature type="domain" description="GMPS ATP-PPase" evidence="12">
    <location>
        <begin position="202"/>
        <end position="392"/>
    </location>
</feature>
<feature type="active site" evidence="10">
    <location>
        <position position="177"/>
    </location>
</feature>
<dbReference type="UniPathway" id="UPA00189">
    <property type="reaction ID" value="UER00296"/>
</dbReference>
<evidence type="ECO:0000256" key="10">
    <source>
        <dbReference type="HAMAP-Rule" id="MF_00344"/>
    </source>
</evidence>
<dbReference type="SUPFAM" id="SSF52317">
    <property type="entry name" value="Class I glutamine amidotransferase-like"/>
    <property type="match status" value="1"/>
</dbReference>
<dbReference type="PROSITE" id="PS51273">
    <property type="entry name" value="GATASE_TYPE_1"/>
    <property type="match status" value="1"/>
</dbReference>
<evidence type="ECO:0000256" key="6">
    <source>
        <dbReference type="ARBA" id="ARBA00022755"/>
    </source>
</evidence>
<evidence type="ECO:0000256" key="3">
    <source>
        <dbReference type="ARBA" id="ARBA00022598"/>
    </source>
</evidence>
<dbReference type="InterPro" id="IPR025777">
    <property type="entry name" value="GMPS_ATP_PPase_dom"/>
</dbReference>
<feature type="active site" evidence="10">
    <location>
        <position position="175"/>
    </location>
</feature>
<dbReference type="PRINTS" id="PR00096">
    <property type="entry name" value="GATASE"/>
</dbReference>
<dbReference type="FunFam" id="3.30.300.10:FF:000002">
    <property type="entry name" value="GMP synthase [glutamine-hydrolyzing]"/>
    <property type="match status" value="1"/>
</dbReference>
<dbReference type="NCBIfam" id="TIGR00888">
    <property type="entry name" value="guaA_Nterm"/>
    <property type="match status" value="1"/>
</dbReference>
<keyword evidence="3 10" id="KW-0436">Ligase</keyword>
<dbReference type="GO" id="GO:0005829">
    <property type="term" value="C:cytosol"/>
    <property type="evidence" value="ECO:0007669"/>
    <property type="project" value="TreeGrafter"/>
</dbReference>
<comment type="function">
    <text evidence="1 10">Catalyzes the synthesis of GMP from XMP.</text>
</comment>
<dbReference type="PRINTS" id="PR00097">
    <property type="entry name" value="ANTSNTHASEII"/>
</dbReference>
<dbReference type="InterPro" id="IPR022955">
    <property type="entry name" value="GMP_synthase"/>
</dbReference>
<evidence type="ECO:0000256" key="2">
    <source>
        <dbReference type="ARBA" id="ARBA00005153"/>
    </source>
</evidence>
<dbReference type="Gene3D" id="3.40.50.620">
    <property type="entry name" value="HUPs"/>
    <property type="match status" value="1"/>
</dbReference>
<dbReference type="GO" id="GO:0005524">
    <property type="term" value="F:ATP binding"/>
    <property type="evidence" value="ECO:0007669"/>
    <property type="project" value="UniProtKB-UniRule"/>
</dbReference>
<gene>
    <name evidence="10 13" type="primary">guaA</name>
    <name evidence="13" type="ORF">ENV14_07035</name>
</gene>
<keyword evidence="7 10" id="KW-0067">ATP-binding</keyword>
<dbReference type="EMBL" id="DTFF01000063">
    <property type="protein sequence ID" value="HGI88121.1"/>
    <property type="molecule type" value="Genomic_DNA"/>
</dbReference>
<evidence type="ECO:0000256" key="8">
    <source>
        <dbReference type="ARBA" id="ARBA00022962"/>
    </source>
</evidence>
<dbReference type="EC" id="6.3.5.2" evidence="10"/>
<dbReference type="PROSITE" id="PS51553">
    <property type="entry name" value="GMPS_ATP_PPASE"/>
    <property type="match status" value="1"/>
</dbReference>
<evidence type="ECO:0000259" key="12">
    <source>
        <dbReference type="PROSITE" id="PS51553"/>
    </source>
</evidence>
<dbReference type="NCBIfam" id="NF000848">
    <property type="entry name" value="PRK00074.1"/>
    <property type="match status" value="1"/>
</dbReference>
<organism evidence="13">
    <name type="scientific">Ignisphaera aggregans</name>
    <dbReference type="NCBI Taxonomy" id="334771"/>
    <lineage>
        <taxon>Archaea</taxon>
        <taxon>Thermoproteota</taxon>
        <taxon>Thermoprotei</taxon>
        <taxon>Desulfurococcales</taxon>
        <taxon>Desulfurococcaceae</taxon>
        <taxon>Ignisphaera</taxon>
    </lineage>
</organism>
<dbReference type="NCBIfam" id="TIGR00884">
    <property type="entry name" value="guaA_Cterm"/>
    <property type="match status" value="1"/>
</dbReference>
<feature type="binding site" evidence="11">
    <location>
        <begin position="230"/>
        <end position="236"/>
    </location>
    <ligand>
        <name>ATP</name>
        <dbReference type="ChEBI" id="CHEBI:30616"/>
    </ligand>
</feature>
<dbReference type="AlphaFoldDB" id="A0A7C4BCN0"/>
<comment type="catalytic activity">
    <reaction evidence="9 10">
        <text>XMP + L-glutamine + ATP + H2O = GMP + L-glutamate + AMP + diphosphate + 2 H(+)</text>
        <dbReference type="Rhea" id="RHEA:11680"/>
        <dbReference type="ChEBI" id="CHEBI:15377"/>
        <dbReference type="ChEBI" id="CHEBI:15378"/>
        <dbReference type="ChEBI" id="CHEBI:29985"/>
        <dbReference type="ChEBI" id="CHEBI:30616"/>
        <dbReference type="ChEBI" id="CHEBI:33019"/>
        <dbReference type="ChEBI" id="CHEBI:57464"/>
        <dbReference type="ChEBI" id="CHEBI:58115"/>
        <dbReference type="ChEBI" id="CHEBI:58359"/>
        <dbReference type="ChEBI" id="CHEBI:456215"/>
        <dbReference type="EC" id="6.3.5.2"/>
    </reaction>
</comment>
<dbReference type="CDD" id="cd01742">
    <property type="entry name" value="GATase1_GMP_Synthase"/>
    <property type="match status" value="1"/>
</dbReference>
<accession>A0A7C4BCN0</accession>
<evidence type="ECO:0000256" key="4">
    <source>
        <dbReference type="ARBA" id="ARBA00022741"/>
    </source>
</evidence>
<dbReference type="CDD" id="cd01997">
    <property type="entry name" value="GMP_synthase_C"/>
    <property type="match status" value="1"/>
</dbReference>
<dbReference type="SUPFAM" id="SSF52402">
    <property type="entry name" value="Adenine nucleotide alpha hydrolases-like"/>
    <property type="match status" value="1"/>
</dbReference>
<dbReference type="PANTHER" id="PTHR11922:SF2">
    <property type="entry name" value="GMP SYNTHASE [GLUTAMINE-HYDROLYZING]"/>
    <property type="match status" value="1"/>
</dbReference>
<keyword evidence="8 10" id="KW-0315">Glutamine amidotransferase</keyword>
<sequence>MSSPSTFDKVLIINFGGQYTHLIARRVRELSVYSEIISYSDASQQLVEELRPRAIILSGGPSSIYAENAPKVGSWVLELGIPVLGICYGHQLIASMIGGRVERGLGEYGKTEVEVVSRDALFEGWDTREVVWMSHSDYVSELPEDRAVTLARSVETGYIAAFRLRDRLVYGVQFHPEVVHTPKGRRLLENFVIGVAKAQRSWVLGSIIDMIVEELRNTIPPGEKVLCAVSGGVDSTTTALLLKRAIGDRLVAVFVNHGLLREGEAEAVLSMLRSLGVDPMYIDASREFLEALRGVRDCEEKRRIIGELFAKIFKGIAEGDRDIKWLAQGTTYPDVIESGFAPGADKIKSHHNVAGLPKWLGLNVVEPLKYLYKDEVRRIAVALGVPEDWAYRHPFPGPGLAVRVIGEVTEEKLRIVRKASKIVEEELRRAGLYRGVWQAFAVVGEDKWVGVKGDKRAVGYIVTIRIVESEDGMTADWSRVPHEVLERIASRITREVPEVTVVTYAITSKPPSTIEPC</sequence>
<evidence type="ECO:0000256" key="11">
    <source>
        <dbReference type="PROSITE-ProRule" id="PRU00886"/>
    </source>
</evidence>
<evidence type="ECO:0000256" key="5">
    <source>
        <dbReference type="ARBA" id="ARBA00022749"/>
    </source>
</evidence>
<comment type="caution">
    <text evidence="13">The sequence shown here is derived from an EMBL/GenBank/DDBJ whole genome shotgun (WGS) entry which is preliminary data.</text>
</comment>
<dbReference type="HAMAP" id="MF_00344">
    <property type="entry name" value="GMP_synthase"/>
    <property type="match status" value="1"/>
</dbReference>
<evidence type="ECO:0000313" key="13">
    <source>
        <dbReference type="EMBL" id="HGI88121.1"/>
    </source>
</evidence>
<dbReference type="Pfam" id="PF00117">
    <property type="entry name" value="GATase"/>
    <property type="match status" value="1"/>
</dbReference>
<feature type="active site" description="Nucleophile" evidence="10">
    <location>
        <position position="87"/>
    </location>
</feature>
<comment type="pathway">
    <text evidence="2 10">Purine metabolism; GMP biosynthesis; GMP from XMP (L-Gln route): step 1/1.</text>
</comment>
<dbReference type="Gene3D" id="3.30.300.10">
    <property type="match status" value="1"/>
</dbReference>
<keyword evidence="6 10" id="KW-0658">Purine biosynthesis</keyword>
<evidence type="ECO:0000256" key="1">
    <source>
        <dbReference type="ARBA" id="ARBA00002332"/>
    </source>
</evidence>